<reference evidence="1" key="1">
    <citation type="submission" date="2018-05" db="EMBL/GenBank/DDBJ databases">
        <authorList>
            <person name="Lanie J.A."/>
            <person name="Ng W.-L."/>
            <person name="Kazmierczak K.M."/>
            <person name="Andrzejewski T.M."/>
            <person name="Davidsen T.M."/>
            <person name="Wayne K.J."/>
            <person name="Tettelin H."/>
            <person name="Glass J.I."/>
            <person name="Rusch D."/>
            <person name="Podicherti R."/>
            <person name="Tsui H.-C.T."/>
            <person name="Winkler M.E."/>
        </authorList>
    </citation>
    <scope>NUCLEOTIDE SEQUENCE</scope>
</reference>
<dbReference type="AlphaFoldDB" id="A0A383BSV8"/>
<sequence length="135" mass="15537">VVVFILKYLTEWAQMQGDPVYRASSRLESVARDPAMLLPRPGHRVGRERYTSALDRHRDADDTTTAGRRVWNHAEAWIKVRHKLVKSLAECVRETEARPYTMSDGEDSYGGEYDGRYKRTWKNLKAIDKAIEAIG</sequence>
<accession>A0A383BSV8</accession>
<dbReference type="EMBL" id="UINC01202909">
    <property type="protein sequence ID" value="SVE22930.1"/>
    <property type="molecule type" value="Genomic_DNA"/>
</dbReference>
<protein>
    <submittedName>
        <fullName evidence="1">Uncharacterized protein</fullName>
    </submittedName>
</protein>
<gene>
    <name evidence="1" type="ORF">METZ01_LOCUS475784</name>
</gene>
<evidence type="ECO:0000313" key="1">
    <source>
        <dbReference type="EMBL" id="SVE22930.1"/>
    </source>
</evidence>
<name>A0A383BSV8_9ZZZZ</name>
<feature type="non-terminal residue" evidence="1">
    <location>
        <position position="1"/>
    </location>
</feature>
<organism evidence="1">
    <name type="scientific">marine metagenome</name>
    <dbReference type="NCBI Taxonomy" id="408172"/>
    <lineage>
        <taxon>unclassified sequences</taxon>
        <taxon>metagenomes</taxon>
        <taxon>ecological metagenomes</taxon>
    </lineage>
</organism>
<proteinExistence type="predicted"/>